<name>A0ACC3CFF8_PYRYE</name>
<organism evidence="1 2">
    <name type="scientific">Pyropia yezoensis</name>
    <name type="common">Susabi-nori</name>
    <name type="synonym">Porphyra yezoensis</name>
    <dbReference type="NCBI Taxonomy" id="2788"/>
    <lineage>
        <taxon>Eukaryota</taxon>
        <taxon>Rhodophyta</taxon>
        <taxon>Bangiophyceae</taxon>
        <taxon>Bangiales</taxon>
        <taxon>Bangiaceae</taxon>
        <taxon>Pyropia</taxon>
    </lineage>
</organism>
<dbReference type="Proteomes" id="UP000798662">
    <property type="component" value="Chromosome 3"/>
</dbReference>
<evidence type="ECO:0000313" key="2">
    <source>
        <dbReference type="Proteomes" id="UP000798662"/>
    </source>
</evidence>
<comment type="caution">
    <text evidence="1">The sequence shown here is derived from an EMBL/GenBank/DDBJ whole genome shotgun (WGS) entry which is preliminary data.</text>
</comment>
<evidence type="ECO:0000313" key="1">
    <source>
        <dbReference type="EMBL" id="KAK1868823.1"/>
    </source>
</evidence>
<gene>
    <name evidence="1" type="ORF">I4F81_011306</name>
</gene>
<accession>A0ACC3CFF8</accession>
<keyword evidence="2" id="KW-1185">Reference proteome</keyword>
<sequence>MPPRRVVVAATAAAAAAAVAATAVLPALTAGRAPPGTTLAIRWAPSAEPVAVAPAGELFPSRASALTLPLPPLRRLAAAVPAAAAAAGVPGAAPPSLPDDVLVVATQGSAVATTTVRGCELDGEGDVTLRVRVLATPDRPQRLLGISASAGGCTVARGPPAAAVVAPAVAAASAAAPGDRPPGAPPLAHPPLTAAAG</sequence>
<reference evidence="1" key="1">
    <citation type="submission" date="2019-11" db="EMBL/GenBank/DDBJ databases">
        <title>Nori genome reveals adaptations in red seaweeds to the harsh intertidal environment.</title>
        <authorList>
            <person name="Wang D."/>
            <person name="Mao Y."/>
        </authorList>
    </citation>
    <scope>NUCLEOTIDE SEQUENCE</scope>
    <source>
        <tissue evidence="1">Gametophyte</tissue>
    </source>
</reference>
<proteinExistence type="predicted"/>
<dbReference type="EMBL" id="CM020620">
    <property type="protein sequence ID" value="KAK1868823.1"/>
    <property type="molecule type" value="Genomic_DNA"/>
</dbReference>
<protein>
    <submittedName>
        <fullName evidence="1">Uncharacterized protein</fullName>
    </submittedName>
</protein>